<protein>
    <recommendedName>
        <fullName evidence="4">SWIM-type domain-containing protein</fullName>
    </recommendedName>
</protein>
<name>A0A420IXW0_9PEZI</name>
<dbReference type="EMBL" id="MCBR01004752">
    <property type="protein sequence ID" value="RKF79358.1"/>
    <property type="molecule type" value="Genomic_DNA"/>
</dbReference>
<feature type="compositionally biased region" description="Basic and acidic residues" evidence="1">
    <location>
        <begin position="120"/>
        <end position="133"/>
    </location>
</feature>
<reference evidence="2 3" key="1">
    <citation type="journal article" date="2018" name="BMC Genomics">
        <title>Comparative genome analyses reveal sequence features reflecting distinct modes of host-adaptation between dicot and monocot powdery mildew.</title>
        <authorList>
            <person name="Wu Y."/>
            <person name="Ma X."/>
            <person name="Pan Z."/>
            <person name="Kale S.D."/>
            <person name="Song Y."/>
            <person name="King H."/>
            <person name="Zhang Q."/>
            <person name="Presley C."/>
            <person name="Deng X."/>
            <person name="Wei C.I."/>
            <person name="Xiao S."/>
        </authorList>
    </citation>
    <scope>NUCLEOTIDE SEQUENCE [LARGE SCALE GENOMIC DNA]</scope>
    <source>
        <strain evidence="2">UCSC1</strain>
    </source>
</reference>
<organism evidence="2 3">
    <name type="scientific">Golovinomyces cichoracearum</name>
    <dbReference type="NCBI Taxonomy" id="62708"/>
    <lineage>
        <taxon>Eukaryota</taxon>
        <taxon>Fungi</taxon>
        <taxon>Dikarya</taxon>
        <taxon>Ascomycota</taxon>
        <taxon>Pezizomycotina</taxon>
        <taxon>Leotiomycetes</taxon>
        <taxon>Erysiphales</taxon>
        <taxon>Erysiphaceae</taxon>
        <taxon>Golovinomyces</taxon>
    </lineage>
</organism>
<sequence length="175" mass="20068">RATIDQEKVRLNHQFRTVFWGEVINLVHPFALQKISIERGKIPSIGPPLTDCNCWINTAWGLSCYHQLYQIQQNPGFLRLSDINNHWYYDRNTDPQSICQQIQLLDPLPVVKRKGSKNKGKNEGKSSTRRDPSLFEYAEQSQLSLLQPEPLPLPRPVLPALQLVPNMISTTQLAI</sequence>
<evidence type="ECO:0000313" key="2">
    <source>
        <dbReference type="EMBL" id="RKF79358.1"/>
    </source>
</evidence>
<comment type="caution">
    <text evidence="2">The sequence shown here is derived from an EMBL/GenBank/DDBJ whole genome shotgun (WGS) entry which is preliminary data.</text>
</comment>
<evidence type="ECO:0000313" key="3">
    <source>
        <dbReference type="Proteomes" id="UP000285405"/>
    </source>
</evidence>
<evidence type="ECO:0008006" key="4">
    <source>
        <dbReference type="Google" id="ProtNLM"/>
    </source>
</evidence>
<feature type="non-terminal residue" evidence="2">
    <location>
        <position position="1"/>
    </location>
</feature>
<dbReference type="Proteomes" id="UP000285405">
    <property type="component" value="Unassembled WGS sequence"/>
</dbReference>
<feature type="region of interest" description="Disordered" evidence="1">
    <location>
        <begin position="112"/>
        <end position="133"/>
    </location>
</feature>
<dbReference type="AlphaFoldDB" id="A0A420IXW0"/>
<accession>A0A420IXW0</accession>
<evidence type="ECO:0000256" key="1">
    <source>
        <dbReference type="SAM" id="MobiDB-lite"/>
    </source>
</evidence>
<gene>
    <name evidence="2" type="ORF">GcC1_047037</name>
</gene>
<proteinExistence type="predicted"/>